<accession>A0ABQ0WKS7</accession>
<evidence type="ECO:0000313" key="2">
    <source>
        <dbReference type="Proteomes" id="UP000321691"/>
    </source>
</evidence>
<dbReference type="Proteomes" id="UP000321691">
    <property type="component" value="Unassembled WGS sequence"/>
</dbReference>
<reference evidence="1 2" key="1">
    <citation type="submission" date="2019-07" db="EMBL/GenBank/DDBJ databases">
        <title>Whole genome shotgun sequence of Lactobacillus spicheri NBRC 107155.</title>
        <authorList>
            <person name="Hosoyama A."/>
            <person name="Uohara A."/>
            <person name="Ohji S."/>
            <person name="Ichikawa N."/>
        </authorList>
    </citation>
    <scope>NUCLEOTIDE SEQUENCE [LARGE SCALE GENOMIC DNA]</scope>
    <source>
        <strain evidence="1 2">NBRC 107155</strain>
    </source>
</reference>
<sequence length="39" mass="3900">MLLGDPEHGIVAVNSGSATLNTVVSVQALVTELASGFSD</sequence>
<keyword evidence="2" id="KW-1185">Reference proteome</keyword>
<proteinExistence type="predicted"/>
<organism evidence="1 2">
    <name type="scientific">Levilactobacillus spicheri</name>
    <dbReference type="NCBI Taxonomy" id="216463"/>
    <lineage>
        <taxon>Bacteria</taxon>
        <taxon>Bacillati</taxon>
        <taxon>Bacillota</taxon>
        <taxon>Bacilli</taxon>
        <taxon>Lactobacillales</taxon>
        <taxon>Lactobacillaceae</taxon>
        <taxon>Levilactobacillus</taxon>
    </lineage>
</organism>
<name>A0ABQ0WKS7_9LACO</name>
<dbReference type="EMBL" id="BJZI01000001">
    <property type="protein sequence ID" value="GEO65607.1"/>
    <property type="molecule type" value="Genomic_DNA"/>
</dbReference>
<protein>
    <submittedName>
        <fullName evidence="1">Uncharacterized protein</fullName>
    </submittedName>
</protein>
<comment type="caution">
    <text evidence="1">The sequence shown here is derived from an EMBL/GenBank/DDBJ whole genome shotgun (WGS) entry which is preliminary data.</text>
</comment>
<gene>
    <name evidence="1" type="ORF">LSP04_00260</name>
</gene>
<evidence type="ECO:0000313" key="1">
    <source>
        <dbReference type="EMBL" id="GEO65607.1"/>
    </source>
</evidence>